<feature type="transmembrane region" description="Helical" evidence="5">
    <location>
        <begin position="168"/>
        <end position="186"/>
    </location>
</feature>
<feature type="transmembrane region" description="Helical" evidence="5">
    <location>
        <begin position="232"/>
        <end position="255"/>
    </location>
</feature>
<feature type="transmembrane region" description="Helical" evidence="5">
    <location>
        <begin position="130"/>
        <end position="148"/>
    </location>
</feature>
<evidence type="ECO:0000313" key="8">
    <source>
        <dbReference type="Proteomes" id="UP000005580"/>
    </source>
</evidence>
<protein>
    <submittedName>
        <fullName evidence="7">K+-dependent Na+/Ca+ exchanger family protein</fullName>
    </submittedName>
</protein>
<reference evidence="7" key="1">
    <citation type="submission" date="2011-01" db="EMBL/GenBank/DDBJ databases">
        <authorList>
            <person name="Muzny D."/>
            <person name="Qin X."/>
            <person name="Buhay C."/>
            <person name="Dugan-Rocha S."/>
            <person name="Ding Y."/>
            <person name="Chen G."/>
            <person name="Hawes A."/>
            <person name="Holder M."/>
            <person name="Jhangiani S."/>
            <person name="Johnson A."/>
            <person name="Khan Z."/>
            <person name="Li Z."/>
            <person name="Liu W."/>
            <person name="Liu X."/>
            <person name="Perez L."/>
            <person name="Shen H."/>
            <person name="Wang Q."/>
            <person name="Watt J."/>
            <person name="Xi L."/>
            <person name="Xin Y."/>
            <person name="Zhou J."/>
            <person name="Deng J."/>
            <person name="Jiang H."/>
            <person name="Liu Y."/>
            <person name="Qu J."/>
            <person name="Song X.-Z."/>
            <person name="Zhang L."/>
            <person name="Villasana D."/>
            <person name="Johnson A."/>
            <person name="Liu J."/>
            <person name="Liyanage D."/>
            <person name="Lorensuhewa L."/>
            <person name="Robinson T."/>
            <person name="Song A."/>
            <person name="Song B.-B."/>
            <person name="Dinh H."/>
            <person name="Thornton R."/>
            <person name="Coyle M."/>
            <person name="Francisco L."/>
            <person name="Jackson L."/>
            <person name="Javaid M."/>
            <person name="Korchina V."/>
            <person name="Kovar C."/>
            <person name="Mata R."/>
            <person name="Mathew T."/>
            <person name="Ngo R."/>
            <person name="Nguyen L."/>
            <person name="Nguyen N."/>
            <person name="Okwuonu G."/>
            <person name="Ongeri F."/>
            <person name="Pham C."/>
            <person name="Simmons D."/>
            <person name="Wilczek-Boney K."/>
            <person name="Hale W."/>
            <person name="Jakkamsetti A."/>
            <person name="Pham P."/>
            <person name="Ruth R."/>
            <person name="San Lucas F."/>
            <person name="Warren J."/>
            <person name="Zhang J."/>
            <person name="Zhao Z."/>
            <person name="Zhou C."/>
            <person name="Zhu D."/>
            <person name="Lee S."/>
            <person name="Bess C."/>
            <person name="Blankenburg K."/>
            <person name="Forbes L."/>
            <person name="Fu Q."/>
            <person name="Gubbala S."/>
            <person name="Hirani K."/>
            <person name="Jayaseelan J.C."/>
            <person name="Lara F."/>
            <person name="Munidasa M."/>
            <person name="Palculict T."/>
            <person name="Patil S."/>
            <person name="Pu L.-L."/>
            <person name="Saada N."/>
            <person name="Tang L."/>
            <person name="Weissenberger G."/>
            <person name="Zhu Y."/>
            <person name="Hemphill L."/>
            <person name="Shang Y."/>
            <person name="Youmans B."/>
            <person name="Ayvaz T."/>
            <person name="Ross M."/>
            <person name="Santibanez J."/>
            <person name="Aqrawi P."/>
            <person name="Gross S."/>
            <person name="Joshi V."/>
            <person name="Fowler G."/>
            <person name="Nazareth L."/>
            <person name="Reid J."/>
            <person name="Worley K."/>
            <person name="Petrosino J."/>
            <person name="Highlander S."/>
            <person name="Gibbs R."/>
        </authorList>
    </citation>
    <scope>NUCLEOTIDE SEQUENCE [LARGE SCALE GENOMIC DNA]</scope>
    <source>
        <strain evidence="7">ATCC 33269</strain>
    </source>
</reference>
<feature type="transmembrane region" description="Helical" evidence="5">
    <location>
        <begin position="292"/>
        <end position="307"/>
    </location>
</feature>
<feature type="domain" description="Sodium/calcium exchanger membrane region" evidence="6">
    <location>
        <begin position="6"/>
        <end position="144"/>
    </location>
</feature>
<evidence type="ECO:0000256" key="3">
    <source>
        <dbReference type="ARBA" id="ARBA00022989"/>
    </source>
</evidence>
<dbReference type="Pfam" id="PF01699">
    <property type="entry name" value="Na_Ca_ex"/>
    <property type="match status" value="2"/>
</dbReference>
<keyword evidence="3 5" id="KW-1133">Transmembrane helix</keyword>
<dbReference type="PANTHER" id="PTHR10846:SF8">
    <property type="entry name" value="INNER MEMBRANE PROTEIN YRBG"/>
    <property type="match status" value="1"/>
</dbReference>
<dbReference type="EMBL" id="AEPE02000005">
    <property type="protein sequence ID" value="EFZ36799.1"/>
    <property type="molecule type" value="Genomic_DNA"/>
</dbReference>
<dbReference type="RefSeq" id="WP_004369877.1">
    <property type="nucleotide sequence ID" value="NZ_GL833119.1"/>
</dbReference>
<evidence type="ECO:0000256" key="2">
    <source>
        <dbReference type="ARBA" id="ARBA00022692"/>
    </source>
</evidence>
<dbReference type="Gene3D" id="1.20.1420.30">
    <property type="entry name" value="NCX, central ion-binding region"/>
    <property type="match status" value="1"/>
</dbReference>
<dbReference type="NCBIfam" id="TIGR00367">
    <property type="entry name" value="calcium/sodium antiporter"/>
    <property type="match status" value="1"/>
</dbReference>
<accession>E7RRB1</accession>
<evidence type="ECO:0000313" key="7">
    <source>
        <dbReference type="EMBL" id="EFZ36799.1"/>
    </source>
</evidence>
<dbReference type="Proteomes" id="UP000005580">
    <property type="component" value="Unassembled WGS sequence"/>
</dbReference>
<feature type="transmembrane region" description="Helical" evidence="5">
    <location>
        <begin position="79"/>
        <end position="98"/>
    </location>
</feature>
<evidence type="ECO:0000256" key="5">
    <source>
        <dbReference type="SAM" id="Phobius"/>
    </source>
</evidence>
<proteinExistence type="predicted"/>
<name>E7RRB1_9BACT</name>
<dbReference type="HOGENOM" id="CLU_007948_0_3_10"/>
<feature type="domain" description="Sodium/calcium exchanger membrane region" evidence="6">
    <location>
        <begin position="167"/>
        <end position="307"/>
    </location>
</feature>
<evidence type="ECO:0000256" key="1">
    <source>
        <dbReference type="ARBA" id="ARBA00004141"/>
    </source>
</evidence>
<dbReference type="AlphaFoldDB" id="E7RRB1"/>
<keyword evidence="4 5" id="KW-0472">Membrane</keyword>
<dbReference type="eggNOG" id="COG0530">
    <property type="taxonomic scope" value="Bacteria"/>
</dbReference>
<dbReference type="GO" id="GO:0005262">
    <property type="term" value="F:calcium channel activity"/>
    <property type="evidence" value="ECO:0007669"/>
    <property type="project" value="TreeGrafter"/>
</dbReference>
<comment type="caution">
    <text evidence="7">The sequence shown here is derived from an EMBL/GenBank/DDBJ whole genome shotgun (WGS) entry which is preliminary data.</text>
</comment>
<dbReference type="GO" id="GO:0008273">
    <property type="term" value="F:calcium, potassium:sodium antiporter activity"/>
    <property type="evidence" value="ECO:0007669"/>
    <property type="project" value="TreeGrafter"/>
</dbReference>
<feature type="transmembrane region" description="Helical" evidence="5">
    <location>
        <begin position="105"/>
        <end position="124"/>
    </location>
</feature>
<gene>
    <name evidence="7" type="ORF">HMPREF0663_11712</name>
</gene>
<dbReference type="InterPro" id="IPR004837">
    <property type="entry name" value="NaCa_Exmemb"/>
</dbReference>
<dbReference type="InterPro" id="IPR004481">
    <property type="entry name" value="K/Na/Ca-exchanger"/>
</dbReference>
<dbReference type="GO" id="GO:0005886">
    <property type="term" value="C:plasma membrane"/>
    <property type="evidence" value="ECO:0007669"/>
    <property type="project" value="TreeGrafter"/>
</dbReference>
<dbReference type="STRING" id="28134.SAMN05444288_1355"/>
<sequence length="308" mass="32345">MIVLNIVLVVAGIVLVLWGADRLTDGAVGLAEKMNMPQVIIGLTVVAMGTSMPEFCVSLVSAIKGTPDLAVGNVVGSNIFNTLLIVGMAAVVAPITILRSTVKKDVPFALLSSVLLLLFCFDGSLSRTDAAILFGVFIVFMYVTLRGAKSGTNIDESLKKNYSMLKSVLFLLLGLACLIFGSNIFVDGAVKIARTLGVSDAVIGLTIVAGGTSLPELATSVVSAKKGQSGIAIGNVLGSNVFNILFILGITGLITPMQIEGITSIDLTMMILSVLLLWLFSFTKYTLSRCEGAVLIVLFIGYIGYLVV</sequence>
<dbReference type="GO" id="GO:0006874">
    <property type="term" value="P:intracellular calcium ion homeostasis"/>
    <property type="evidence" value="ECO:0007669"/>
    <property type="project" value="TreeGrafter"/>
</dbReference>
<evidence type="ECO:0000256" key="4">
    <source>
        <dbReference type="ARBA" id="ARBA00023136"/>
    </source>
</evidence>
<dbReference type="InterPro" id="IPR044880">
    <property type="entry name" value="NCX_ion-bd_dom_sf"/>
</dbReference>
<keyword evidence="8" id="KW-1185">Reference proteome</keyword>
<dbReference type="PANTHER" id="PTHR10846">
    <property type="entry name" value="SODIUM/POTASSIUM/CALCIUM EXCHANGER"/>
    <property type="match status" value="1"/>
</dbReference>
<feature type="transmembrane region" description="Helical" evidence="5">
    <location>
        <begin position="261"/>
        <end position="280"/>
    </location>
</feature>
<organism evidence="7 8">
    <name type="scientific">Hoylesella oralis ATCC 33269</name>
    <dbReference type="NCBI Taxonomy" id="873533"/>
    <lineage>
        <taxon>Bacteria</taxon>
        <taxon>Pseudomonadati</taxon>
        <taxon>Bacteroidota</taxon>
        <taxon>Bacteroidia</taxon>
        <taxon>Bacteroidales</taxon>
        <taxon>Prevotellaceae</taxon>
        <taxon>Hoylesella</taxon>
    </lineage>
</organism>
<keyword evidence="2 5" id="KW-0812">Transmembrane</keyword>
<evidence type="ECO:0000259" key="6">
    <source>
        <dbReference type="Pfam" id="PF01699"/>
    </source>
</evidence>
<comment type="subcellular location">
    <subcellularLocation>
        <location evidence="1">Membrane</location>
        <topology evidence="1">Multi-pass membrane protein</topology>
    </subcellularLocation>
</comment>